<evidence type="ECO:0000313" key="10">
    <source>
        <dbReference type="Proteomes" id="UP001240639"/>
    </source>
</evidence>
<organism evidence="9 10">
    <name type="scientific">Qipengyuania profundimaris</name>
    <dbReference type="NCBI Taxonomy" id="3067652"/>
    <lineage>
        <taxon>Bacteria</taxon>
        <taxon>Pseudomonadati</taxon>
        <taxon>Pseudomonadota</taxon>
        <taxon>Alphaproteobacteria</taxon>
        <taxon>Sphingomonadales</taxon>
        <taxon>Erythrobacteraceae</taxon>
        <taxon>Qipengyuania</taxon>
    </lineage>
</organism>
<dbReference type="RefSeq" id="WP_305932876.1">
    <property type="nucleotide sequence ID" value="NZ_JAVAIM010000001.1"/>
</dbReference>
<evidence type="ECO:0000256" key="7">
    <source>
        <dbReference type="ARBA" id="ARBA00023136"/>
    </source>
</evidence>
<dbReference type="PANTHER" id="PTHR38340">
    <property type="entry name" value="S-LAYER PROTEIN"/>
    <property type="match status" value="1"/>
</dbReference>
<evidence type="ECO:0000256" key="3">
    <source>
        <dbReference type="ARBA" id="ARBA00022525"/>
    </source>
</evidence>
<dbReference type="SUPFAM" id="SSF51120">
    <property type="entry name" value="beta-Roll"/>
    <property type="match status" value="4"/>
</dbReference>
<dbReference type="Pfam" id="PF00353">
    <property type="entry name" value="HemolysinCabind"/>
    <property type="match status" value="10"/>
</dbReference>
<dbReference type="InterPro" id="IPR018511">
    <property type="entry name" value="Hemolysin-typ_Ca-bd_CS"/>
</dbReference>
<evidence type="ECO:0000256" key="4">
    <source>
        <dbReference type="ARBA" id="ARBA00022656"/>
    </source>
</evidence>
<evidence type="ECO:0000256" key="2">
    <source>
        <dbReference type="ARBA" id="ARBA00004613"/>
    </source>
</evidence>
<dbReference type="Proteomes" id="UP001240639">
    <property type="component" value="Unassembled WGS sequence"/>
</dbReference>
<evidence type="ECO:0000256" key="1">
    <source>
        <dbReference type="ARBA" id="ARBA00004370"/>
    </source>
</evidence>
<dbReference type="InterPro" id="IPR050557">
    <property type="entry name" value="RTX_toxin/Mannuronan_C5-epim"/>
</dbReference>
<comment type="subcellular location">
    <subcellularLocation>
        <location evidence="1">Membrane</location>
    </subcellularLocation>
    <subcellularLocation>
        <location evidence="2">Secreted</location>
    </subcellularLocation>
</comment>
<dbReference type="InterPro" id="IPR003995">
    <property type="entry name" value="RTX_toxin_determinant-A"/>
</dbReference>
<sequence>MIEIYGTEGSDLFEDGTDADESYYGLGGNDLIYGSGGNDYIDGGEGRDTLRFVMEDFAGTTGPVSYVLGSGNFFDSAGRVNTDFAGIETFEFLSFNPEMVTFDASSFVPTGFDSRYYQLSVRMFEANSSITGSAYNDFFQVRGENHTVEGGDGFDAVRINQMEEGGTITISTTNGVTTVSQWMGYDAQLASLTNVETVGVLATFNSWSHLLVDASASQIGVRFFDGAGDDTFIGGSATDVFFKSGGTVGFDGYDYFTGGGGSDIFAFAPEAAWLDYTFITDFSAEDIIDLSFFSQYNSVFVGNAEFSGTGSEIRYEIVGYETWIQVDQDGDGFSDGTIRLTNGAFGIEERAGSVPLQLVIGAIVDDGTDDYFTITEVNDSGDVVFLDGGSGYDTVDATAVGIFPERLIFRASTFDGEDTDAIDVAGYRLLGVDQIFGSLNGSNSFFLPNYDRSVELVGGDYSDSFFGSYENADTYFGRGGDDFMYVGAGDTAFGEGGNDTFDIFPRYGEDADAFIYGGDGVDTLRTTFGMFVDLEFNAAYAITPRGHYTYVEGVENVIVQTASGFQSVVIGTDAANRFEVDPNRDEGIDGVLFDGRGGDDSLFGSAGNDELLGGAGNDLIEGRRGNDRIQGNGGNDRLFGNNGDDTLSGGLGDDELTGGNGHDALFGNDGADLLIGNYGSDRLNGGAGNDDLYGGYDNDQLFGSDGRDVLYGGEGDDTLNGGQGTDVLYGGIGNDSLYGGLGIDFLYGGRGDDVLRGNEADDYLDGEIGNDTLRGDDGNDTLIGGFGNDDLDGGEGSDVLRGGDGNDTIAGGNGNDNLGGGYGDDGLFGGAGDDLLVGGNGADFLRGGTGNDRLSGGYGADNLAGGAGTDQLTGGGGSDVFVFGSAGDLGASLALADVITDFTQSGGDLINLAAVDADTTTAGNQGFAFIGDAAFTGAAGELRYGQSNGQTVIEMDRNGDGMADLFLKLDGTVDLTINDFAF</sequence>
<evidence type="ECO:0000313" key="9">
    <source>
        <dbReference type="EMBL" id="MDP4575596.1"/>
    </source>
</evidence>
<keyword evidence="7" id="KW-0472">Membrane</keyword>
<dbReference type="InterPro" id="IPR001343">
    <property type="entry name" value="Hemolysn_Ca-bd"/>
</dbReference>
<protein>
    <submittedName>
        <fullName evidence="9">Calcium-binding protein</fullName>
    </submittedName>
</protein>
<accession>A0ABT9HR33</accession>
<proteinExistence type="predicted"/>
<dbReference type="PANTHER" id="PTHR38340:SF1">
    <property type="entry name" value="S-LAYER PROTEIN"/>
    <property type="match status" value="1"/>
</dbReference>
<keyword evidence="3" id="KW-0964">Secreted</keyword>
<evidence type="ECO:0000256" key="6">
    <source>
        <dbReference type="ARBA" id="ARBA00023026"/>
    </source>
</evidence>
<dbReference type="PRINTS" id="PR00313">
    <property type="entry name" value="CABNDNGRPT"/>
</dbReference>
<keyword evidence="5" id="KW-0677">Repeat</keyword>
<gene>
    <name evidence="9" type="ORF">Q9K02_10650</name>
</gene>
<evidence type="ECO:0000256" key="8">
    <source>
        <dbReference type="SAM" id="MobiDB-lite"/>
    </source>
</evidence>
<dbReference type="PROSITE" id="PS00330">
    <property type="entry name" value="HEMOLYSIN_CALCIUM"/>
    <property type="match status" value="14"/>
</dbReference>
<dbReference type="EMBL" id="JAVAIM010000001">
    <property type="protein sequence ID" value="MDP4575596.1"/>
    <property type="molecule type" value="Genomic_DNA"/>
</dbReference>
<dbReference type="Gene3D" id="2.150.10.10">
    <property type="entry name" value="Serralysin-like metalloprotease, C-terminal"/>
    <property type="match status" value="8"/>
</dbReference>
<keyword evidence="4" id="KW-0800">Toxin</keyword>
<keyword evidence="6" id="KW-0843">Virulence</keyword>
<reference evidence="9 10" key="1">
    <citation type="submission" date="2023-08" db="EMBL/GenBank/DDBJ databases">
        <title>genomic of G39.</title>
        <authorList>
            <person name="Wang Y."/>
        </authorList>
    </citation>
    <scope>NUCLEOTIDE SEQUENCE [LARGE SCALE GENOMIC DNA]</scope>
    <source>
        <strain evidence="9 10">G39</strain>
    </source>
</reference>
<feature type="region of interest" description="Disordered" evidence="8">
    <location>
        <begin position="630"/>
        <end position="654"/>
    </location>
</feature>
<evidence type="ECO:0000256" key="5">
    <source>
        <dbReference type="ARBA" id="ARBA00022737"/>
    </source>
</evidence>
<comment type="caution">
    <text evidence="9">The sequence shown here is derived from an EMBL/GenBank/DDBJ whole genome shotgun (WGS) entry which is preliminary data.</text>
</comment>
<dbReference type="InterPro" id="IPR011049">
    <property type="entry name" value="Serralysin-like_metalloprot_C"/>
</dbReference>
<name>A0ABT9HR33_9SPHN</name>
<dbReference type="PRINTS" id="PR01488">
    <property type="entry name" value="RTXTOXINA"/>
</dbReference>
<keyword evidence="10" id="KW-1185">Reference proteome</keyword>